<feature type="transmembrane region" description="Helical" evidence="1">
    <location>
        <begin position="224"/>
        <end position="246"/>
    </location>
</feature>
<proteinExistence type="predicted"/>
<reference evidence="2" key="1">
    <citation type="submission" date="2021-01" db="EMBL/GenBank/DDBJ databases">
        <authorList>
            <person name="Li R."/>
            <person name="Bekaert M."/>
        </authorList>
    </citation>
    <scope>NUCLEOTIDE SEQUENCE</scope>
    <source>
        <strain evidence="2">Farmed</strain>
    </source>
</reference>
<keyword evidence="3" id="KW-1185">Reference proteome</keyword>
<protein>
    <recommendedName>
        <fullName evidence="4">EMI domain-containing protein</fullName>
    </recommendedName>
</protein>
<keyword evidence="1" id="KW-1133">Transmembrane helix</keyword>
<gene>
    <name evidence="2" type="ORF">SPHA_56447</name>
</gene>
<evidence type="ECO:0000313" key="3">
    <source>
        <dbReference type="Proteomes" id="UP000597762"/>
    </source>
</evidence>
<evidence type="ECO:0000256" key="1">
    <source>
        <dbReference type="SAM" id="Phobius"/>
    </source>
</evidence>
<accession>A0A812DK68</accession>
<keyword evidence="1" id="KW-0472">Membrane</keyword>
<dbReference type="AlphaFoldDB" id="A0A812DK68"/>
<feature type="transmembrane region" description="Helical" evidence="1">
    <location>
        <begin position="356"/>
        <end position="375"/>
    </location>
</feature>
<comment type="caution">
    <text evidence="2">The sequence shown here is derived from an EMBL/GenBank/DDBJ whole genome shotgun (WGS) entry which is preliminary data.</text>
</comment>
<sequence length="379" mass="44019">MILHSLMDFICIRFSFFHEISPHPALFLFIFLQAVAKYLFKRFLLLLFTLSSPPHNFIFVSGLILASFLSARKTHITCCTAYKYNRPQHFESSTTFGSSQVRRSVCYKYIPQVVTYQQRVLYTELVRTKKCRFLLFCKTAYRTRERYRLERRTKTIQKMQLECCKGYHEVNQICVADEVPTTEQTISEVTNQGTGAWTFRNTSESILTGKNKELRITKSNPSTFIIAIVACFMFVVTVITLVVIVLRRRLKKMTACTSEIPYTPDVMLPPSKSTNEYSVPQQDLNCQNFSPKEENSYISMENGCKLQVPSAKMMLATRGSRYRLDSLEGSRHYSNSLYMTPDPVTYTNQNVQNERILLTLLGIFMLVFLFLYFIFMKSV</sequence>
<dbReference type="Proteomes" id="UP000597762">
    <property type="component" value="Unassembled WGS sequence"/>
</dbReference>
<name>A0A812DK68_ACAPH</name>
<evidence type="ECO:0008006" key="4">
    <source>
        <dbReference type="Google" id="ProtNLM"/>
    </source>
</evidence>
<evidence type="ECO:0000313" key="2">
    <source>
        <dbReference type="EMBL" id="CAE1303648.1"/>
    </source>
</evidence>
<feature type="transmembrane region" description="Helical" evidence="1">
    <location>
        <begin position="20"/>
        <end position="36"/>
    </location>
</feature>
<dbReference type="EMBL" id="CAHIKZ030003723">
    <property type="protein sequence ID" value="CAE1303648.1"/>
    <property type="molecule type" value="Genomic_DNA"/>
</dbReference>
<keyword evidence="1" id="KW-0812">Transmembrane</keyword>
<feature type="transmembrane region" description="Helical" evidence="1">
    <location>
        <begin position="43"/>
        <end position="69"/>
    </location>
</feature>
<organism evidence="2 3">
    <name type="scientific">Acanthosepion pharaonis</name>
    <name type="common">Pharaoh cuttlefish</name>
    <name type="synonym">Sepia pharaonis</name>
    <dbReference type="NCBI Taxonomy" id="158019"/>
    <lineage>
        <taxon>Eukaryota</taxon>
        <taxon>Metazoa</taxon>
        <taxon>Spiralia</taxon>
        <taxon>Lophotrochozoa</taxon>
        <taxon>Mollusca</taxon>
        <taxon>Cephalopoda</taxon>
        <taxon>Coleoidea</taxon>
        <taxon>Decapodiformes</taxon>
        <taxon>Sepiida</taxon>
        <taxon>Sepiina</taxon>
        <taxon>Sepiidae</taxon>
        <taxon>Acanthosepion</taxon>
    </lineage>
</organism>